<dbReference type="AlphaFoldDB" id="A0A9W7F3S2"/>
<dbReference type="Proteomes" id="UP001165160">
    <property type="component" value="Unassembled WGS sequence"/>
</dbReference>
<proteinExistence type="predicted"/>
<comment type="caution">
    <text evidence="3">The sequence shown here is derived from an EMBL/GenBank/DDBJ whole genome shotgun (WGS) entry which is preliminary data.</text>
</comment>
<feature type="region of interest" description="Disordered" evidence="1">
    <location>
        <begin position="48"/>
        <end position="72"/>
    </location>
</feature>
<evidence type="ECO:0000313" key="4">
    <source>
        <dbReference type="Proteomes" id="UP001165160"/>
    </source>
</evidence>
<gene>
    <name evidence="3" type="ORF">TrVE_jg8039</name>
</gene>
<evidence type="ECO:0000256" key="1">
    <source>
        <dbReference type="SAM" id="MobiDB-lite"/>
    </source>
</evidence>
<name>A0A9W7F3S2_9STRA</name>
<accession>A0A9W7F3S2</accession>
<dbReference type="Gene3D" id="3.40.30.10">
    <property type="entry name" value="Glutaredoxin"/>
    <property type="match status" value="1"/>
</dbReference>
<evidence type="ECO:0000256" key="2">
    <source>
        <dbReference type="SAM" id="SignalP"/>
    </source>
</evidence>
<feature type="chain" id="PRO_5040756263" evidence="2">
    <location>
        <begin position="19"/>
        <end position="157"/>
    </location>
</feature>
<dbReference type="SUPFAM" id="SSF52833">
    <property type="entry name" value="Thioredoxin-like"/>
    <property type="match status" value="1"/>
</dbReference>
<dbReference type="InterPro" id="IPR036249">
    <property type="entry name" value="Thioredoxin-like_sf"/>
</dbReference>
<evidence type="ECO:0000313" key="3">
    <source>
        <dbReference type="EMBL" id="GMI02094.1"/>
    </source>
</evidence>
<keyword evidence="4" id="KW-1185">Reference proteome</keyword>
<sequence>MLRLTLFLYFLSFWSISSFVLLPSSSSYSAPTGPLLDKWGQSRKRTWSCSSSPYSSSSSTSLSGGYHSDVGSSPTLPPSLFTSVSGQESTKTITLLNELDVPFTLVKVPDPTTDWFVRINPLKTLPAFRNPNDSNTLTSGEEECLKYITSYYESRPS</sequence>
<feature type="signal peptide" evidence="2">
    <location>
        <begin position="1"/>
        <end position="18"/>
    </location>
</feature>
<organism evidence="3 4">
    <name type="scientific">Triparma verrucosa</name>
    <dbReference type="NCBI Taxonomy" id="1606542"/>
    <lineage>
        <taxon>Eukaryota</taxon>
        <taxon>Sar</taxon>
        <taxon>Stramenopiles</taxon>
        <taxon>Ochrophyta</taxon>
        <taxon>Bolidophyceae</taxon>
        <taxon>Parmales</taxon>
        <taxon>Triparmaceae</taxon>
        <taxon>Triparma</taxon>
    </lineage>
</organism>
<dbReference type="CDD" id="cd00570">
    <property type="entry name" value="GST_N_family"/>
    <property type="match status" value="1"/>
</dbReference>
<reference evidence="4" key="1">
    <citation type="journal article" date="2023" name="Commun. Biol.">
        <title>Genome analysis of Parmales, the sister group of diatoms, reveals the evolutionary specialization of diatoms from phago-mixotrophs to photoautotrophs.</title>
        <authorList>
            <person name="Ban H."/>
            <person name="Sato S."/>
            <person name="Yoshikawa S."/>
            <person name="Yamada K."/>
            <person name="Nakamura Y."/>
            <person name="Ichinomiya M."/>
            <person name="Sato N."/>
            <person name="Blanc-Mathieu R."/>
            <person name="Endo H."/>
            <person name="Kuwata A."/>
            <person name="Ogata H."/>
        </authorList>
    </citation>
    <scope>NUCLEOTIDE SEQUENCE [LARGE SCALE GENOMIC DNA]</scope>
    <source>
        <strain evidence="4">NIES 3699</strain>
    </source>
</reference>
<feature type="compositionally biased region" description="Low complexity" evidence="1">
    <location>
        <begin position="48"/>
        <end position="63"/>
    </location>
</feature>
<protein>
    <submittedName>
        <fullName evidence="3">Uncharacterized protein</fullName>
    </submittedName>
</protein>
<dbReference type="EMBL" id="BRXX01000275">
    <property type="protein sequence ID" value="GMI02094.1"/>
    <property type="molecule type" value="Genomic_DNA"/>
</dbReference>
<keyword evidence="2" id="KW-0732">Signal</keyword>